<dbReference type="AlphaFoldDB" id="A0AAJ6MMI9"/>
<organism evidence="1 2">
    <name type="scientific">Bradyrhizobium symbiodeficiens</name>
    <dbReference type="NCBI Taxonomy" id="1404367"/>
    <lineage>
        <taxon>Bacteria</taxon>
        <taxon>Pseudomonadati</taxon>
        <taxon>Pseudomonadota</taxon>
        <taxon>Alphaproteobacteria</taxon>
        <taxon>Hyphomicrobiales</taxon>
        <taxon>Nitrobacteraceae</taxon>
        <taxon>Bradyrhizobium</taxon>
    </lineage>
</organism>
<dbReference type="EMBL" id="CP050066">
    <property type="protein sequence ID" value="WWE91989.1"/>
    <property type="molecule type" value="Genomic_DNA"/>
</dbReference>
<dbReference type="RefSeq" id="WP_283810769.1">
    <property type="nucleotide sequence ID" value="NZ_CP050066.2"/>
</dbReference>
<dbReference type="Proteomes" id="UP000500895">
    <property type="component" value="Chromosome"/>
</dbReference>
<evidence type="ECO:0000313" key="1">
    <source>
        <dbReference type="EMBL" id="WWE91989.1"/>
    </source>
</evidence>
<proteinExistence type="predicted"/>
<sequence length="40" mass="4273">MLDELQAISGIDPADAVRTVRDEIEIVEGCKMELDAPTGA</sequence>
<protein>
    <submittedName>
        <fullName evidence="1">Uncharacterized protein</fullName>
    </submittedName>
</protein>
<evidence type="ECO:0000313" key="2">
    <source>
        <dbReference type="Proteomes" id="UP000500895"/>
    </source>
</evidence>
<gene>
    <name evidence="1" type="ORF">HAV00_32925</name>
</gene>
<accession>A0AAJ6MMI9</accession>
<name>A0AAJ6MMI9_9BRAD</name>
<reference evidence="1 2" key="1">
    <citation type="journal article" date="2020" name="Int. J. Syst. Evol. Microbiol.">
        <title>Description and complete genome sequences of Bradyrhizobium symbiodeficiens sp. nov., a non-symbiotic bacterium associated with legumes native to Canada.</title>
        <authorList>
            <person name="Bromfield E.S.P."/>
            <person name="Cloutier S."/>
            <person name="Nguyen H.D.T."/>
        </authorList>
    </citation>
    <scope>NUCLEOTIDE SEQUENCE [LARGE SCALE GENOMIC DNA]</scope>
    <source>
        <strain evidence="1 2">101S1MB</strain>
    </source>
</reference>